<evidence type="ECO:0000256" key="1">
    <source>
        <dbReference type="SAM" id="MobiDB-lite"/>
    </source>
</evidence>
<dbReference type="EMBL" id="CP039692">
    <property type="protein sequence ID" value="QCJ00030.1"/>
    <property type="molecule type" value="Genomic_DNA"/>
</dbReference>
<dbReference type="Proteomes" id="UP000298545">
    <property type="component" value="Chromosome linear"/>
</dbReference>
<sequence length="69" mass="8030">MSHRAFLILPELRPKRRLKPSNVSGPPLSPRYGRGRRKPQSCGFPSPKRGEAERELDHGFQSSNRRRHR</sequence>
<feature type="region of interest" description="Disordered" evidence="1">
    <location>
        <begin position="1"/>
        <end position="69"/>
    </location>
</feature>
<proteinExistence type="predicted"/>
<dbReference type="AlphaFoldDB" id="A0A4D7DYT9"/>
<accession>A0A4D7DYT9</accession>
<dbReference type="KEGG" id="alf:CFBP5473_19005"/>
<evidence type="ECO:0000313" key="2">
    <source>
        <dbReference type="EMBL" id="QCJ00030.1"/>
    </source>
</evidence>
<gene>
    <name evidence="2" type="ORF">CFBP5473_19005</name>
</gene>
<reference evidence="2 3" key="1">
    <citation type="submission" date="2019-04" db="EMBL/GenBank/DDBJ databases">
        <title>Complete genome sequence of Agrobacterium larrymoorei CFBP5473.</title>
        <authorList>
            <person name="Haryono M."/>
            <person name="Chou L."/>
            <person name="Lin Y.-C."/>
            <person name="Lai E.-M."/>
            <person name="Kuo C.-H."/>
        </authorList>
    </citation>
    <scope>NUCLEOTIDE SEQUENCE [LARGE SCALE GENOMIC DNA]</scope>
    <source>
        <strain evidence="2 3">CFBP5473</strain>
    </source>
</reference>
<organism evidence="2 3">
    <name type="scientific">Agrobacterium larrymoorei</name>
    <dbReference type="NCBI Taxonomy" id="160699"/>
    <lineage>
        <taxon>Bacteria</taxon>
        <taxon>Pseudomonadati</taxon>
        <taxon>Pseudomonadota</taxon>
        <taxon>Alphaproteobacteria</taxon>
        <taxon>Hyphomicrobiales</taxon>
        <taxon>Rhizobiaceae</taxon>
        <taxon>Rhizobium/Agrobacterium group</taxon>
        <taxon>Agrobacterium</taxon>
    </lineage>
</organism>
<name>A0A4D7DYT9_9HYPH</name>
<protein>
    <submittedName>
        <fullName evidence="2">Uncharacterized protein</fullName>
    </submittedName>
</protein>
<evidence type="ECO:0000313" key="3">
    <source>
        <dbReference type="Proteomes" id="UP000298545"/>
    </source>
</evidence>
<feature type="compositionally biased region" description="Basic and acidic residues" evidence="1">
    <location>
        <begin position="48"/>
        <end position="58"/>
    </location>
</feature>